<sequence>MYRGMAGLLLALAVPAASADDLFVTGVTVNGGSEARKSYDTVTDLLNSLSTKGLKQTNPAYTETSATTATLYVRGLPAEAAFATNATTLRFRVPSLGIDESFTGSDRDDSRDRFEDFLKANGDDILKRMLKELARVSPVDPIAGNPASLMSQMGVQDFGNVMEADNTSPGSTTGGVAAAFGAGLRFDRYSSGGFDQNVTTLPLSYRRDIGNGYQLTLDMPINWVDTQGASTYNLSVGGALRVPVTPQWSLTPALRIGAGGSEDLGGGATMYSGSLTSRYTWDFGDYRLGLTDMLGLYRTNALDVGDYHADYDLSNRMFRNALDLSGPLRDTFLGSGAIWRAWIIDTRFYGSELYSENQQEFGIAATTRMQVGGSVIDKVSLGLTYLSGDNDVSGFKVNFGYRF</sequence>
<reference evidence="2 3" key="1">
    <citation type="submission" date="2019-03" db="EMBL/GenBank/DDBJ databases">
        <title>Genomic Encyclopedia of Type Strains, Phase IV (KMG-IV): sequencing the most valuable type-strain genomes for metagenomic binning, comparative biology and taxonomic classification.</title>
        <authorList>
            <person name="Goeker M."/>
        </authorList>
    </citation>
    <scope>NUCLEOTIDE SEQUENCE [LARGE SCALE GENOMIC DNA]</scope>
    <source>
        <strain evidence="2 3">DSM 25287</strain>
    </source>
</reference>
<evidence type="ECO:0000313" key="2">
    <source>
        <dbReference type="EMBL" id="TCO83699.1"/>
    </source>
</evidence>
<keyword evidence="3" id="KW-1185">Reference proteome</keyword>
<dbReference type="AlphaFoldDB" id="A0A4R2L975"/>
<organism evidence="2 3">
    <name type="scientific">Plasticicumulans lactativorans</name>
    <dbReference type="NCBI Taxonomy" id="1133106"/>
    <lineage>
        <taxon>Bacteria</taxon>
        <taxon>Pseudomonadati</taxon>
        <taxon>Pseudomonadota</taxon>
        <taxon>Gammaproteobacteria</taxon>
        <taxon>Candidatus Competibacteraceae</taxon>
        <taxon>Plasticicumulans</taxon>
    </lineage>
</organism>
<proteinExistence type="predicted"/>
<comment type="caution">
    <text evidence="2">The sequence shown here is derived from an EMBL/GenBank/DDBJ whole genome shotgun (WGS) entry which is preliminary data.</text>
</comment>
<dbReference type="Proteomes" id="UP000295765">
    <property type="component" value="Unassembled WGS sequence"/>
</dbReference>
<name>A0A4R2L975_9GAMM</name>
<feature type="chain" id="PRO_5020835644" evidence="1">
    <location>
        <begin position="20"/>
        <end position="403"/>
    </location>
</feature>
<dbReference type="EMBL" id="SLWY01000001">
    <property type="protein sequence ID" value="TCO83699.1"/>
    <property type="molecule type" value="Genomic_DNA"/>
</dbReference>
<accession>A0A4R2L975</accession>
<protein>
    <submittedName>
        <fullName evidence="2">Uncharacterized protein</fullName>
    </submittedName>
</protein>
<evidence type="ECO:0000256" key="1">
    <source>
        <dbReference type="SAM" id="SignalP"/>
    </source>
</evidence>
<gene>
    <name evidence="2" type="ORF">EV699_10183</name>
</gene>
<keyword evidence="1" id="KW-0732">Signal</keyword>
<feature type="signal peptide" evidence="1">
    <location>
        <begin position="1"/>
        <end position="19"/>
    </location>
</feature>
<evidence type="ECO:0000313" key="3">
    <source>
        <dbReference type="Proteomes" id="UP000295765"/>
    </source>
</evidence>